<organism evidence="14 15">
    <name type="scientific">Panagrellus redivivus</name>
    <name type="common">Microworm</name>
    <dbReference type="NCBI Taxonomy" id="6233"/>
    <lineage>
        <taxon>Eukaryota</taxon>
        <taxon>Metazoa</taxon>
        <taxon>Ecdysozoa</taxon>
        <taxon>Nematoda</taxon>
        <taxon>Chromadorea</taxon>
        <taxon>Rhabditida</taxon>
        <taxon>Tylenchina</taxon>
        <taxon>Panagrolaimomorpha</taxon>
        <taxon>Panagrolaimoidea</taxon>
        <taxon>Panagrolaimidae</taxon>
        <taxon>Panagrellus</taxon>
    </lineage>
</organism>
<feature type="region of interest" description="Disordered" evidence="13">
    <location>
        <begin position="417"/>
        <end position="471"/>
    </location>
</feature>
<evidence type="ECO:0000256" key="13">
    <source>
        <dbReference type="SAM" id="MobiDB-lite"/>
    </source>
</evidence>
<dbReference type="Pfam" id="PF00876">
    <property type="entry name" value="Innexin"/>
    <property type="match status" value="1"/>
</dbReference>
<reference evidence="15" key="2">
    <citation type="submission" date="2020-10" db="UniProtKB">
        <authorList>
            <consortium name="WormBaseParasite"/>
        </authorList>
    </citation>
    <scope>IDENTIFICATION</scope>
</reference>
<feature type="transmembrane region" description="Helical" evidence="12">
    <location>
        <begin position="290"/>
        <end position="313"/>
    </location>
</feature>
<dbReference type="Proteomes" id="UP000492821">
    <property type="component" value="Unassembled WGS sequence"/>
</dbReference>
<dbReference type="PANTHER" id="PTHR11893">
    <property type="entry name" value="INNEXIN"/>
    <property type="match status" value="1"/>
</dbReference>
<evidence type="ECO:0000256" key="9">
    <source>
        <dbReference type="ARBA" id="ARBA00023065"/>
    </source>
</evidence>
<evidence type="ECO:0000256" key="6">
    <source>
        <dbReference type="ARBA" id="ARBA00022868"/>
    </source>
</evidence>
<dbReference type="GO" id="GO:0005886">
    <property type="term" value="C:plasma membrane"/>
    <property type="evidence" value="ECO:0007669"/>
    <property type="project" value="UniProtKB-SubCell"/>
</dbReference>
<sequence>MMIEAVISMARYLSSRKDDDVVDRMNYLYTPNMLLAFSVLISFKQFGGRPLECVLPSKFPGSWEQYAENYCWSQDSYFVAPDVDVELIREQERYSEVRRLSYYQWVPFFLLLQAACFRLPSFLWKCASMNSGIQVHEIVERACDSQNMEESHRKKNIDTLTAHITKALKFQRRVAKRNIVLSELMKVFNVRYKACFISYMYLVMKVLYLVNVFAQFYLMNWFLRTSRNSLYGMQVILDIINGVEWESSGYFPRVSICDFTIRQVANIQKYSVQCVLVINIFNEKIFILLWFWYVLLIAASLISMAYWTIIILFSCFGHHFIKSNLALSDLEVNSKTSKKEVATFVNDYLKQDGIFVVRMVSLHAGLIFGTELIAELYKTFHGIADDEKIHPVPNYLDANRDDYLLRKRKKSLNYGSDDEGGTFLLPTAPTAGNDPKVEKDESASSKSTGRDDDDDDDRRSKKSDLKNNLYV</sequence>
<keyword evidence="4" id="KW-1003">Cell membrane</keyword>
<keyword evidence="7" id="KW-0965">Cell junction</keyword>
<evidence type="ECO:0000313" key="15">
    <source>
        <dbReference type="WBParaSite" id="Pan_g9108.t1"/>
    </source>
</evidence>
<keyword evidence="11 12" id="KW-0407">Ion channel</keyword>
<dbReference type="GO" id="GO:0034220">
    <property type="term" value="P:monoatomic ion transmembrane transport"/>
    <property type="evidence" value="ECO:0007669"/>
    <property type="project" value="UniProtKB-KW"/>
</dbReference>
<evidence type="ECO:0000256" key="12">
    <source>
        <dbReference type="RuleBase" id="RU010713"/>
    </source>
</evidence>
<dbReference type="GO" id="GO:0005243">
    <property type="term" value="F:gap junction channel activity"/>
    <property type="evidence" value="ECO:0007669"/>
    <property type="project" value="TreeGrafter"/>
</dbReference>
<reference evidence="14" key="1">
    <citation type="journal article" date="2013" name="Genetics">
        <title>The draft genome and transcriptome of Panagrellus redivivus are shaped by the harsh demands of a free-living lifestyle.</title>
        <authorList>
            <person name="Srinivasan J."/>
            <person name="Dillman A.R."/>
            <person name="Macchietto M.G."/>
            <person name="Heikkinen L."/>
            <person name="Lakso M."/>
            <person name="Fracchia K.M."/>
            <person name="Antoshechkin I."/>
            <person name="Mortazavi A."/>
            <person name="Wong G."/>
            <person name="Sternberg P.W."/>
        </authorList>
    </citation>
    <scope>NUCLEOTIDE SEQUENCE [LARGE SCALE GENOMIC DNA]</scope>
    <source>
        <strain evidence="14">MT8872</strain>
    </source>
</reference>
<keyword evidence="14" id="KW-1185">Reference proteome</keyword>
<evidence type="ECO:0000256" key="10">
    <source>
        <dbReference type="ARBA" id="ARBA00023136"/>
    </source>
</evidence>
<dbReference type="PRINTS" id="PR01262">
    <property type="entry name" value="INNEXIN"/>
</dbReference>
<comment type="function">
    <text evidence="12">Structural component of the gap junctions.</text>
</comment>
<keyword evidence="8 12" id="KW-1133">Transmembrane helix</keyword>
<evidence type="ECO:0000256" key="3">
    <source>
        <dbReference type="ARBA" id="ARBA00022448"/>
    </source>
</evidence>
<dbReference type="PROSITE" id="PS51013">
    <property type="entry name" value="PANNEXIN"/>
    <property type="match status" value="1"/>
</dbReference>
<dbReference type="AlphaFoldDB" id="A0A7E4W944"/>
<proteinExistence type="inferred from homology"/>
<evidence type="ECO:0000256" key="7">
    <source>
        <dbReference type="ARBA" id="ARBA00022949"/>
    </source>
</evidence>
<keyword evidence="6" id="KW-0303">Gap junction</keyword>
<evidence type="ECO:0000313" key="14">
    <source>
        <dbReference type="Proteomes" id="UP000492821"/>
    </source>
</evidence>
<dbReference type="GO" id="GO:0005921">
    <property type="term" value="C:gap junction"/>
    <property type="evidence" value="ECO:0007669"/>
    <property type="project" value="UniProtKB-SubCell"/>
</dbReference>
<keyword evidence="3 12" id="KW-0813">Transport</keyword>
<comment type="similarity">
    <text evidence="12">Belongs to the pannexin family.</text>
</comment>
<keyword evidence="9 12" id="KW-0406">Ion transport</keyword>
<evidence type="ECO:0000256" key="8">
    <source>
        <dbReference type="ARBA" id="ARBA00022989"/>
    </source>
</evidence>
<dbReference type="PANTHER" id="PTHR11893:SF31">
    <property type="entry name" value="INNEXIN-11"/>
    <property type="match status" value="1"/>
</dbReference>
<evidence type="ECO:0000256" key="4">
    <source>
        <dbReference type="ARBA" id="ARBA00022475"/>
    </source>
</evidence>
<dbReference type="InterPro" id="IPR000990">
    <property type="entry name" value="Innexin"/>
</dbReference>
<comment type="subcellular location">
    <subcellularLocation>
        <location evidence="1">Cell junction</location>
        <location evidence="1">Gap junction</location>
    </subcellularLocation>
    <subcellularLocation>
        <location evidence="2 12">Cell membrane</location>
        <topology evidence="2 12">Multi-pass membrane protein</topology>
    </subcellularLocation>
</comment>
<keyword evidence="5 12" id="KW-0812">Transmembrane</keyword>
<evidence type="ECO:0000256" key="5">
    <source>
        <dbReference type="ARBA" id="ARBA00022692"/>
    </source>
</evidence>
<feature type="transmembrane region" description="Helical" evidence="12">
    <location>
        <begin position="194"/>
        <end position="218"/>
    </location>
</feature>
<protein>
    <recommendedName>
        <fullName evidence="12">Innexin</fullName>
    </recommendedName>
</protein>
<evidence type="ECO:0000256" key="1">
    <source>
        <dbReference type="ARBA" id="ARBA00004610"/>
    </source>
</evidence>
<gene>
    <name evidence="12" type="primary">inx</name>
</gene>
<comment type="caution">
    <text evidence="12">Lacks conserved residue(s) required for the propagation of feature annotation.</text>
</comment>
<evidence type="ECO:0000256" key="2">
    <source>
        <dbReference type="ARBA" id="ARBA00004651"/>
    </source>
</evidence>
<keyword evidence="10 12" id="KW-0472">Membrane</keyword>
<dbReference type="WBParaSite" id="Pan_g9108.t1">
    <property type="protein sequence ID" value="Pan_g9108.t1"/>
    <property type="gene ID" value="Pan_g9108"/>
</dbReference>
<name>A0A7E4W944_PANRE</name>
<accession>A0A7E4W944</accession>
<evidence type="ECO:0000256" key="11">
    <source>
        <dbReference type="ARBA" id="ARBA00023303"/>
    </source>
</evidence>